<dbReference type="SUPFAM" id="SSF53335">
    <property type="entry name" value="S-adenosyl-L-methionine-dependent methyltransferases"/>
    <property type="match status" value="1"/>
</dbReference>
<protein>
    <recommendedName>
        <fullName evidence="3">Methyltransferase FkbM domain-containing protein</fullName>
    </recommendedName>
</protein>
<comment type="caution">
    <text evidence="1">The sequence shown here is derived from an EMBL/GenBank/DDBJ whole genome shotgun (WGS) entry which is preliminary data.</text>
</comment>
<evidence type="ECO:0000313" key="2">
    <source>
        <dbReference type="Proteomes" id="UP000216998"/>
    </source>
</evidence>
<dbReference type="Gene3D" id="3.40.50.150">
    <property type="entry name" value="Vaccinia Virus protein VP39"/>
    <property type="match status" value="1"/>
</dbReference>
<dbReference type="AlphaFoldDB" id="A0A255YWQ4"/>
<dbReference type="NCBIfam" id="TIGR01444">
    <property type="entry name" value="fkbM_fam"/>
    <property type="match status" value="1"/>
</dbReference>
<dbReference type="PANTHER" id="PTHR34203:SF15">
    <property type="entry name" value="SLL1173 PROTEIN"/>
    <property type="match status" value="1"/>
</dbReference>
<dbReference type="InterPro" id="IPR052514">
    <property type="entry name" value="SAM-dependent_MTase"/>
</dbReference>
<organism evidence="1 2">
    <name type="scientific">Niveispirillum lacus</name>
    <dbReference type="NCBI Taxonomy" id="1981099"/>
    <lineage>
        <taxon>Bacteria</taxon>
        <taxon>Pseudomonadati</taxon>
        <taxon>Pseudomonadota</taxon>
        <taxon>Alphaproteobacteria</taxon>
        <taxon>Rhodospirillales</taxon>
        <taxon>Azospirillaceae</taxon>
        <taxon>Niveispirillum</taxon>
    </lineage>
</organism>
<evidence type="ECO:0000313" key="1">
    <source>
        <dbReference type="EMBL" id="OYQ33663.1"/>
    </source>
</evidence>
<dbReference type="RefSeq" id="WP_094457106.1">
    <property type="nucleotide sequence ID" value="NZ_NOXU01000030.1"/>
</dbReference>
<proteinExistence type="predicted"/>
<accession>A0A255YWQ4</accession>
<keyword evidence="2" id="KW-1185">Reference proteome</keyword>
<dbReference type="OrthoDB" id="7542440at2"/>
<dbReference type="EMBL" id="NOXU01000030">
    <property type="protein sequence ID" value="OYQ33663.1"/>
    <property type="molecule type" value="Genomic_DNA"/>
</dbReference>
<sequence>MSLPDGNLDPASFWNNFRYYIDFMRTQLGVQNIEFQPKPGRGLYAQNSASPDTATIRTRCDSAITPMSLANHHWQIEELLFTKKVLDTVPAAVLVDVGANMGLFTRQVLGWCGNVKRAFAYEPEPENFACLLHNLACFDMVVPEMVGLAETDGVFRLFLDLQNCGNNSLVSDDLAGAQNKGATEVRVINAAVEARRWQEPGLPIFYKSDTQGYDEKIITLLPDEIWDQVIGGVIEIENIDKPAFEMEKFISFLDRYENKVILDRPETIVSTSDVLGYLNRGKGPGVDLGFWK</sequence>
<dbReference type="InterPro" id="IPR006342">
    <property type="entry name" value="FkbM_mtfrase"/>
</dbReference>
<gene>
    <name evidence="1" type="ORF">CHU95_14965</name>
</gene>
<evidence type="ECO:0008006" key="3">
    <source>
        <dbReference type="Google" id="ProtNLM"/>
    </source>
</evidence>
<dbReference type="Proteomes" id="UP000216998">
    <property type="component" value="Unassembled WGS sequence"/>
</dbReference>
<name>A0A255YWQ4_9PROT</name>
<dbReference type="PANTHER" id="PTHR34203">
    <property type="entry name" value="METHYLTRANSFERASE, FKBM FAMILY PROTEIN"/>
    <property type="match status" value="1"/>
</dbReference>
<dbReference type="InterPro" id="IPR029063">
    <property type="entry name" value="SAM-dependent_MTases_sf"/>
</dbReference>
<reference evidence="1 2" key="1">
    <citation type="submission" date="2017-07" db="EMBL/GenBank/DDBJ databases">
        <title>Niveispirillum cyanobacteriorum sp. nov., isolated from cyanobacterial aggregates in a eutrophic lake.</title>
        <authorList>
            <person name="Cai H."/>
        </authorList>
    </citation>
    <scope>NUCLEOTIDE SEQUENCE [LARGE SCALE GENOMIC DNA]</scope>
    <source>
        <strain evidence="2">TH1-14</strain>
    </source>
</reference>